<sequence length="61" mass="6440">MGLSYGKGSSLEPVPPEPSDPSPFSSFSTLSGVGVMGSLELVIENIIVVIADRVILKFFNN</sequence>
<accession>A0A5N5GBH8</accession>
<reference evidence="3" key="2">
    <citation type="submission" date="2019-10" db="EMBL/GenBank/DDBJ databases">
        <title>A de novo genome assembly of a pear dwarfing rootstock.</title>
        <authorList>
            <person name="Wang F."/>
            <person name="Wang J."/>
            <person name="Li S."/>
            <person name="Zhang Y."/>
            <person name="Fang M."/>
            <person name="Ma L."/>
            <person name="Zhao Y."/>
            <person name="Jiang S."/>
        </authorList>
    </citation>
    <scope>NUCLEOTIDE SEQUENCE [LARGE SCALE GENOMIC DNA]</scope>
</reference>
<dbReference type="Proteomes" id="UP000327157">
    <property type="component" value="Chromosome 9"/>
</dbReference>
<name>A0A5N5GBH8_9ROSA</name>
<feature type="region of interest" description="Disordered" evidence="1">
    <location>
        <begin position="1"/>
        <end position="25"/>
    </location>
</feature>
<reference evidence="2 3" key="3">
    <citation type="submission" date="2019-11" db="EMBL/GenBank/DDBJ databases">
        <title>A de novo genome assembly of a pear dwarfing rootstock.</title>
        <authorList>
            <person name="Wang F."/>
            <person name="Wang J."/>
            <person name="Li S."/>
            <person name="Zhang Y."/>
            <person name="Fang M."/>
            <person name="Ma L."/>
            <person name="Zhao Y."/>
            <person name="Jiang S."/>
        </authorList>
    </citation>
    <scope>NUCLEOTIDE SEQUENCE [LARGE SCALE GENOMIC DNA]</scope>
    <source>
        <strain evidence="2">S2</strain>
        <tissue evidence="2">Leaf</tissue>
    </source>
</reference>
<evidence type="ECO:0000313" key="2">
    <source>
        <dbReference type="EMBL" id="KAB2612497.1"/>
    </source>
</evidence>
<organism evidence="2 3">
    <name type="scientific">Pyrus ussuriensis x Pyrus communis</name>
    <dbReference type="NCBI Taxonomy" id="2448454"/>
    <lineage>
        <taxon>Eukaryota</taxon>
        <taxon>Viridiplantae</taxon>
        <taxon>Streptophyta</taxon>
        <taxon>Embryophyta</taxon>
        <taxon>Tracheophyta</taxon>
        <taxon>Spermatophyta</taxon>
        <taxon>Magnoliopsida</taxon>
        <taxon>eudicotyledons</taxon>
        <taxon>Gunneridae</taxon>
        <taxon>Pentapetalae</taxon>
        <taxon>rosids</taxon>
        <taxon>fabids</taxon>
        <taxon>Rosales</taxon>
        <taxon>Rosaceae</taxon>
        <taxon>Amygdaloideae</taxon>
        <taxon>Maleae</taxon>
        <taxon>Pyrus</taxon>
    </lineage>
</organism>
<gene>
    <name evidence="2" type="ORF">D8674_034813</name>
</gene>
<proteinExistence type="predicted"/>
<evidence type="ECO:0000256" key="1">
    <source>
        <dbReference type="SAM" id="MobiDB-lite"/>
    </source>
</evidence>
<reference evidence="2 3" key="1">
    <citation type="submission" date="2019-09" db="EMBL/GenBank/DDBJ databases">
        <authorList>
            <person name="Ou C."/>
        </authorList>
    </citation>
    <scope>NUCLEOTIDE SEQUENCE [LARGE SCALE GENOMIC DNA]</scope>
    <source>
        <strain evidence="2">S2</strain>
        <tissue evidence="2">Leaf</tissue>
    </source>
</reference>
<protein>
    <submittedName>
        <fullName evidence="2">Uncharacterized protein</fullName>
    </submittedName>
</protein>
<keyword evidence="3" id="KW-1185">Reference proteome</keyword>
<dbReference type="AlphaFoldDB" id="A0A5N5GBH8"/>
<evidence type="ECO:0000313" key="3">
    <source>
        <dbReference type="Proteomes" id="UP000327157"/>
    </source>
</evidence>
<dbReference type="EMBL" id="SMOL01000458">
    <property type="protein sequence ID" value="KAB2612497.1"/>
    <property type="molecule type" value="Genomic_DNA"/>
</dbReference>
<comment type="caution">
    <text evidence="2">The sequence shown here is derived from an EMBL/GenBank/DDBJ whole genome shotgun (WGS) entry which is preliminary data.</text>
</comment>